<keyword evidence="4" id="KW-1185">Reference proteome</keyword>
<comment type="caution">
    <text evidence="3">The sequence shown here is derived from an EMBL/GenBank/DDBJ whole genome shotgun (WGS) entry which is preliminary data.</text>
</comment>
<accession>A0ABW3NU04</accession>
<name>A0ABW3NU04_9FLAO</name>
<sequence length="165" mass="19385">MRNKILVYLLIFSVLFVIFIYVNDKRILDARDATIEQLENRSESQEAEIEELRSETQDQTYFSLESNEDALTYFENRGLDPLAIKNKVRDEIISRNRANEDNDLVPFEGMEGPMRINKIKLLNHKWIIADFTDGTYWGEILLSYSVDDQGEISFTPEKSFLYQKD</sequence>
<feature type="transmembrane region" description="Helical" evidence="2">
    <location>
        <begin position="6"/>
        <end position="22"/>
    </location>
</feature>
<evidence type="ECO:0008006" key="5">
    <source>
        <dbReference type="Google" id="ProtNLM"/>
    </source>
</evidence>
<gene>
    <name evidence="3" type="ORF">ACFQ3Q_08405</name>
</gene>
<dbReference type="Proteomes" id="UP001597131">
    <property type="component" value="Unassembled WGS sequence"/>
</dbReference>
<evidence type="ECO:0000256" key="2">
    <source>
        <dbReference type="SAM" id="Phobius"/>
    </source>
</evidence>
<reference evidence="4" key="1">
    <citation type="journal article" date="2019" name="Int. J. Syst. Evol. Microbiol.">
        <title>The Global Catalogue of Microorganisms (GCM) 10K type strain sequencing project: providing services to taxonomists for standard genome sequencing and annotation.</title>
        <authorList>
            <consortium name="The Broad Institute Genomics Platform"/>
            <consortium name="The Broad Institute Genome Sequencing Center for Infectious Disease"/>
            <person name="Wu L."/>
            <person name="Ma J."/>
        </authorList>
    </citation>
    <scope>NUCLEOTIDE SEQUENCE [LARGE SCALE GENOMIC DNA]</scope>
    <source>
        <strain evidence="4">CCUG 64793</strain>
    </source>
</reference>
<keyword evidence="2" id="KW-0812">Transmembrane</keyword>
<keyword evidence="2" id="KW-1133">Transmembrane helix</keyword>
<dbReference type="EMBL" id="JBHTLI010000001">
    <property type="protein sequence ID" value="MFD1095766.1"/>
    <property type="molecule type" value="Genomic_DNA"/>
</dbReference>
<evidence type="ECO:0000313" key="4">
    <source>
        <dbReference type="Proteomes" id="UP001597131"/>
    </source>
</evidence>
<keyword evidence="2" id="KW-0472">Membrane</keyword>
<organism evidence="3 4">
    <name type="scientific">Salegentibacter chungangensis</name>
    <dbReference type="NCBI Taxonomy" id="1335724"/>
    <lineage>
        <taxon>Bacteria</taxon>
        <taxon>Pseudomonadati</taxon>
        <taxon>Bacteroidota</taxon>
        <taxon>Flavobacteriia</taxon>
        <taxon>Flavobacteriales</taxon>
        <taxon>Flavobacteriaceae</taxon>
        <taxon>Salegentibacter</taxon>
    </lineage>
</organism>
<evidence type="ECO:0000313" key="3">
    <source>
        <dbReference type="EMBL" id="MFD1095766.1"/>
    </source>
</evidence>
<evidence type="ECO:0000256" key="1">
    <source>
        <dbReference type="SAM" id="Coils"/>
    </source>
</evidence>
<protein>
    <recommendedName>
        <fullName evidence="5">Hydrolase</fullName>
    </recommendedName>
</protein>
<keyword evidence="1" id="KW-0175">Coiled coil</keyword>
<feature type="coiled-coil region" evidence="1">
    <location>
        <begin position="28"/>
        <end position="55"/>
    </location>
</feature>
<dbReference type="RefSeq" id="WP_380744777.1">
    <property type="nucleotide sequence ID" value="NZ_JBHTLI010000001.1"/>
</dbReference>
<proteinExistence type="predicted"/>